<evidence type="ECO:0000313" key="7">
    <source>
        <dbReference type="EMBL" id="EMR01141.1"/>
    </source>
</evidence>
<feature type="transmembrane region" description="Helical" evidence="5">
    <location>
        <begin position="12"/>
        <end position="39"/>
    </location>
</feature>
<dbReference type="SUPFAM" id="SSF144091">
    <property type="entry name" value="Rhomboid-like"/>
    <property type="match status" value="1"/>
</dbReference>
<dbReference type="STRING" id="1279009.ADICEAN_03725"/>
<evidence type="ECO:0000256" key="2">
    <source>
        <dbReference type="ARBA" id="ARBA00022692"/>
    </source>
</evidence>
<evidence type="ECO:0000256" key="3">
    <source>
        <dbReference type="ARBA" id="ARBA00022989"/>
    </source>
</evidence>
<proteinExistence type="predicted"/>
<gene>
    <name evidence="7" type="ORF">ADICEAN_03725</name>
</gene>
<feature type="transmembrane region" description="Helical" evidence="5">
    <location>
        <begin position="135"/>
        <end position="153"/>
    </location>
</feature>
<dbReference type="InterPro" id="IPR022764">
    <property type="entry name" value="Peptidase_S54_rhomboid_dom"/>
</dbReference>
<feature type="transmembrane region" description="Helical" evidence="5">
    <location>
        <begin position="59"/>
        <end position="80"/>
    </location>
</feature>
<dbReference type="EMBL" id="AODQ01000141">
    <property type="protein sequence ID" value="EMR01141.1"/>
    <property type="molecule type" value="Genomic_DNA"/>
</dbReference>
<dbReference type="Proteomes" id="UP000011910">
    <property type="component" value="Unassembled WGS sequence"/>
</dbReference>
<feature type="domain" description="Peptidase S54 rhomboid" evidence="6">
    <location>
        <begin position="47"/>
        <end position="180"/>
    </location>
</feature>
<dbReference type="Gene3D" id="1.20.1540.10">
    <property type="entry name" value="Rhomboid-like"/>
    <property type="match status" value="1"/>
</dbReference>
<protein>
    <submittedName>
        <fullName evidence="7">Rhombosortase</fullName>
    </submittedName>
</protein>
<dbReference type="GO" id="GO:0004252">
    <property type="term" value="F:serine-type endopeptidase activity"/>
    <property type="evidence" value="ECO:0007669"/>
    <property type="project" value="InterPro"/>
</dbReference>
<comment type="subcellular location">
    <subcellularLocation>
        <location evidence="1">Membrane</location>
        <topology evidence="1">Multi-pass membrane protein</topology>
    </subcellularLocation>
</comment>
<evidence type="ECO:0000313" key="8">
    <source>
        <dbReference type="Proteomes" id="UP000011910"/>
    </source>
</evidence>
<organism evidence="7 8">
    <name type="scientific">Cesiribacter andamanensis AMV16</name>
    <dbReference type="NCBI Taxonomy" id="1279009"/>
    <lineage>
        <taxon>Bacteria</taxon>
        <taxon>Pseudomonadati</taxon>
        <taxon>Bacteroidota</taxon>
        <taxon>Cytophagia</taxon>
        <taxon>Cytophagales</taxon>
        <taxon>Cesiribacteraceae</taxon>
        <taxon>Cesiribacter</taxon>
    </lineage>
</organism>
<dbReference type="GO" id="GO:0016020">
    <property type="term" value="C:membrane"/>
    <property type="evidence" value="ECO:0007669"/>
    <property type="project" value="UniProtKB-SubCell"/>
</dbReference>
<reference evidence="7 8" key="1">
    <citation type="journal article" date="2013" name="Genome Announc.">
        <title>Draft Genome Sequence of Cesiribacter andamanensis Strain AMV16T, Isolated from a Soil Sample from a Mud Volcano in the Andaman Islands, India.</title>
        <authorList>
            <person name="Shivaji S."/>
            <person name="Ara S."/>
            <person name="Begum Z."/>
            <person name="Srinivas T.N."/>
            <person name="Singh A."/>
            <person name="Kumar Pinnaka A."/>
        </authorList>
    </citation>
    <scope>NUCLEOTIDE SEQUENCE [LARGE SCALE GENOMIC DNA]</scope>
    <source>
        <strain evidence="7 8">AMV16</strain>
    </source>
</reference>
<feature type="transmembrane region" description="Helical" evidence="5">
    <location>
        <begin position="109"/>
        <end position="128"/>
    </location>
</feature>
<evidence type="ECO:0000259" key="6">
    <source>
        <dbReference type="Pfam" id="PF01694"/>
    </source>
</evidence>
<sequence>MLERISESVLVPARLTLLMWGVFFFEISWGIDFSFLGIFPRDLFGLIGIIASPLLHGSWWHIASNTVPFLFLGTTLFFFYPRIANKIFFYCYFITGMLVWLFGRPSLHIGASGVIYGLAFFLIFFGFFRKDFRSLIISTLIIIFYGSLFYGLLPTEPNVSYESHLYGALVGFGTAMIYGRRLGRVGY</sequence>
<keyword evidence="3 5" id="KW-1133">Transmembrane helix</keyword>
<evidence type="ECO:0000256" key="4">
    <source>
        <dbReference type="ARBA" id="ARBA00023136"/>
    </source>
</evidence>
<evidence type="ECO:0000256" key="5">
    <source>
        <dbReference type="SAM" id="Phobius"/>
    </source>
</evidence>
<feature type="transmembrane region" description="Helical" evidence="5">
    <location>
        <begin position="87"/>
        <end position="103"/>
    </location>
</feature>
<keyword evidence="2 5" id="KW-0812">Transmembrane</keyword>
<dbReference type="eggNOG" id="COG0705">
    <property type="taxonomic scope" value="Bacteria"/>
</dbReference>
<keyword evidence="8" id="KW-1185">Reference proteome</keyword>
<keyword evidence="4 5" id="KW-0472">Membrane</keyword>
<accession>M7N1P1</accession>
<evidence type="ECO:0000256" key="1">
    <source>
        <dbReference type="ARBA" id="ARBA00004141"/>
    </source>
</evidence>
<dbReference type="InterPro" id="IPR035952">
    <property type="entry name" value="Rhomboid-like_sf"/>
</dbReference>
<name>M7N1P1_9BACT</name>
<feature type="transmembrane region" description="Helical" evidence="5">
    <location>
        <begin position="165"/>
        <end position="183"/>
    </location>
</feature>
<comment type="caution">
    <text evidence="7">The sequence shown here is derived from an EMBL/GenBank/DDBJ whole genome shotgun (WGS) entry which is preliminary data.</text>
</comment>
<dbReference type="PATRIC" id="fig|1279009.4.peg.3768"/>
<dbReference type="AlphaFoldDB" id="M7N1P1"/>
<dbReference type="RefSeq" id="WP_009197104.1">
    <property type="nucleotide sequence ID" value="NZ_AODQ01000141.1"/>
</dbReference>
<dbReference type="Pfam" id="PF01694">
    <property type="entry name" value="Rhomboid"/>
    <property type="match status" value="1"/>
</dbReference>